<proteinExistence type="predicted"/>
<comment type="caution">
    <text evidence="2">The sequence shown here is derived from an EMBL/GenBank/DDBJ whole genome shotgun (WGS) entry which is preliminary data.</text>
</comment>
<dbReference type="EMBL" id="LATX01001922">
    <property type="protein sequence ID" value="KTB36128.1"/>
    <property type="molecule type" value="Genomic_DNA"/>
</dbReference>
<name>A0A0W0FIJ2_MONRR</name>
<dbReference type="SUPFAM" id="SSF52540">
    <property type="entry name" value="P-loop containing nucleoside triphosphate hydrolases"/>
    <property type="match status" value="1"/>
</dbReference>
<sequence>MNRLGRLGSSTSTKKQKDSNGSSSRGSANRDLPVPASLEPTQSNSTQIVDSDHGRRMIQLNKQIASLGAGFEFDFPRVAVVGAQSSGKNSLVEAISGVKLTFSISVNLKESDIALPMRRTKERTWYLPAA</sequence>
<dbReference type="Gene3D" id="3.40.50.300">
    <property type="entry name" value="P-loop containing nucleotide triphosphate hydrolases"/>
    <property type="match status" value="1"/>
</dbReference>
<protein>
    <recommendedName>
        <fullName evidence="4">Dynamin-type G domain-containing protein</fullName>
    </recommendedName>
</protein>
<accession>A0A0W0FIJ2</accession>
<evidence type="ECO:0008006" key="4">
    <source>
        <dbReference type="Google" id="ProtNLM"/>
    </source>
</evidence>
<evidence type="ECO:0000313" key="3">
    <source>
        <dbReference type="Proteomes" id="UP000054988"/>
    </source>
</evidence>
<dbReference type="AlphaFoldDB" id="A0A0W0FIJ2"/>
<reference evidence="2 3" key="1">
    <citation type="submission" date="2015-12" db="EMBL/GenBank/DDBJ databases">
        <title>Draft genome sequence of Moniliophthora roreri, the causal agent of frosty pod rot of cacao.</title>
        <authorList>
            <person name="Aime M.C."/>
            <person name="Diaz-Valderrama J.R."/>
            <person name="Kijpornyongpan T."/>
            <person name="Phillips-Mora W."/>
        </authorList>
    </citation>
    <scope>NUCLEOTIDE SEQUENCE [LARGE SCALE GENOMIC DNA]</scope>
    <source>
        <strain evidence="2 3">MCA 2952</strain>
    </source>
</reference>
<organism evidence="2 3">
    <name type="scientific">Moniliophthora roreri</name>
    <name type="common">Frosty pod rot fungus</name>
    <name type="synonym">Monilia roreri</name>
    <dbReference type="NCBI Taxonomy" id="221103"/>
    <lineage>
        <taxon>Eukaryota</taxon>
        <taxon>Fungi</taxon>
        <taxon>Dikarya</taxon>
        <taxon>Basidiomycota</taxon>
        <taxon>Agaricomycotina</taxon>
        <taxon>Agaricomycetes</taxon>
        <taxon>Agaricomycetidae</taxon>
        <taxon>Agaricales</taxon>
        <taxon>Marasmiineae</taxon>
        <taxon>Marasmiaceae</taxon>
        <taxon>Moniliophthora</taxon>
    </lineage>
</organism>
<dbReference type="Proteomes" id="UP000054988">
    <property type="component" value="Unassembled WGS sequence"/>
</dbReference>
<dbReference type="InterPro" id="IPR027417">
    <property type="entry name" value="P-loop_NTPase"/>
</dbReference>
<feature type="compositionally biased region" description="Low complexity" evidence="1">
    <location>
        <begin position="19"/>
        <end position="31"/>
    </location>
</feature>
<feature type="compositionally biased region" description="Polar residues" evidence="1">
    <location>
        <begin position="39"/>
        <end position="49"/>
    </location>
</feature>
<evidence type="ECO:0000313" key="2">
    <source>
        <dbReference type="EMBL" id="KTB36128.1"/>
    </source>
</evidence>
<feature type="region of interest" description="Disordered" evidence="1">
    <location>
        <begin position="1"/>
        <end position="54"/>
    </location>
</feature>
<gene>
    <name evidence="2" type="ORF">WG66_11289</name>
</gene>
<evidence type="ECO:0000256" key="1">
    <source>
        <dbReference type="SAM" id="MobiDB-lite"/>
    </source>
</evidence>